<dbReference type="EMBL" id="UINC01054326">
    <property type="protein sequence ID" value="SVB71891.1"/>
    <property type="molecule type" value="Genomic_DNA"/>
</dbReference>
<evidence type="ECO:0000313" key="1">
    <source>
        <dbReference type="EMBL" id="SVB71891.1"/>
    </source>
</evidence>
<accession>A0A382GCH6</accession>
<proteinExistence type="predicted"/>
<dbReference type="AlphaFoldDB" id="A0A382GCH6"/>
<name>A0A382GCH6_9ZZZZ</name>
<sequence>RDLCVPNAESYQARPRSQRTKTIAQFKTIDVIPSCQKIAIIKSEIHNLIIFVFYDLLISYGR</sequence>
<feature type="non-terminal residue" evidence="1">
    <location>
        <position position="1"/>
    </location>
</feature>
<reference evidence="1" key="1">
    <citation type="submission" date="2018-05" db="EMBL/GenBank/DDBJ databases">
        <authorList>
            <person name="Lanie J.A."/>
            <person name="Ng W.-L."/>
            <person name="Kazmierczak K.M."/>
            <person name="Andrzejewski T.M."/>
            <person name="Davidsen T.M."/>
            <person name="Wayne K.J."/>
            <person name="Tettelin H."/>
            <person name="Glass J.I."/>
            <person name="Rusch D."/>
            <person name="Podicherti R."/>
            <person name="Tsui H.-C.T."/>
            <person name="Winkler M.E."/>
        </authorList>
    </citation>
    <scope>NUCLEOTIDE SEQUENCE</scope>
</reference>
<protein>
    <submittedName>
        <fullName evidence="1">Uncharacterized protein</fullName>
    </submittedName>
</protein>
<organism evidence="1">
    <name type="scientific">marine metagenome</name>
    <dbReference type="NCBI Taxonomy" id="408172"/>
    <lineage>
        <taxon>unclassified sequences</taxon>
        <taxon>metagenomes</taxon>
        <taxon>ecological metagenomes</taxon>
    </lineage>
</organism>
<gene>
    <name evidence="1" type="ORF">METZ01_LOCUS224745</name>
</gene>